<dbReference type="Proteomes" id="UP001167919">
    <property type="component" value="Unassembled WGS sequence"/>
</dbReference>
<evidence type="ECO:0000256" key="12">
    <source>
        <dbReference type="PIRNR" id="PIRNR006621"/>
    </source>
</evidence>
<evidence type="ECO:0000313" key="17">
    <source>
        <dbReference type="Proteomes" id="UP001167919"/>
    </source>
</evidence>
<feature type="active site" description="Proton donor" evidence="13">
    <location>
        <position position="112"/>
    </location>
</feature>
<gene>
    <name evidence="16" type="ORF">EVC35_06930</name>
</gene>
<feature type="domain" description="DUS-like FMN-binding" evidence="15">
    <location>
        <begin position="23"/>
        <end position="324"/>
    </location>
</feature>
<keyword evidence="4 12" id="KW-0285">Flavoprotein</keyword>
<dbReference type="PANTHER" id="PTHR11082">
    <property type="entry name" value="TRNA-DIHYDROURIDINE SYNTHASE"/>
    <property type="match status" value="1"/>
</dbReference>
<comment type="caution">
    <text evidence="16">The sequence shown here is derived from an EMBL/GenBank/DDBJ whole genome shotgun (WGS) entry which is preliminary data.</text>
</comment>
<dbReference type="InterPro" id="IPR018517">
    <property type="entry name" value="tRNA_hU_synthase_CS"/>
</dbReference>
<proteinExistence type="inferred from homology"/>
<keyword evidence="8" id="KW-0694">RNA-binding</keyword>
<dbReference type="InterPro" id="IPR013785">
    <property type="entry name" value="Aldolase_TIM"/>
</dbReference>
<feature type="binding site" evidence="14">
    <location>
        <position position="179"/>
    </location>
    <ligand>
        <name>FMN</name>
        <dbReference type="ChEBI" id="CHEBI:58210"/>
    </ligand>
</feature>
<keyword evidence="5 12" id="KW-0288">FMN</keyword>
<reference evidence="16" key="1">
    <citation type="submission" date="2019-01" db="EMBL/GenBank/DDBJ databases">
        <title>Oenococcus sicerae UCMA17102.</title>
        <authorList>
            <person name="Cousin F.J."/>
            <person name="Le Guellec R."/>
            <person name="Cretenet M."/>
        </authorList>
    </citation>
    <scope>NUCLEOTIDE SEQUENCE</scope>
    <source>
        <strain evidence="16">UCMA17102</strain>
    </source>
</reference>
<keyword evidence="14" id="KW-0547">Nucleotide-binding</keyword>
<dbReference type="InterPro" id="IPR001269">
    <property type="entry name" value="DUS_fam"/>
</dbReference>
<dbReference type="GO" id="GO:0017150">
    <property type="term" value="F:tRNA dihydrouridine synthase activity"/>
    <property type="evidence" value="ECO:0007669"/>
    <property type="project" value="InterPro"/>
</dbReference>
<comment type="catalytic activity">
    <reaction evidence="10">
        <text>a 5,6-dihydrouridine in tRNA + NADP(+) = a uridine in tRNA + NADPH + H(+)</text>
        <dbReference type="Rhea" id="RHEA:23624"/>
        <dbReference type="Rhea" id="RHEA-COMP:13339"/>
        <dbReference type="Rhea" id="RHEA-COMP:13887"/>
        <dbReference type="ChEBI" id="CHEBI:15378"/>
        <dbReference type="ChEBI" id="CHEBI:57783"/>
        <dbReference type="ChEBI" id="CHEBI:58349"/>
        <dbReference type="ChEBI" id="CHEBI:65315"/>
        <dbReference type="ChEBI" id="CHEBI:74443"/>
    </reaction>
</comment>
<dbReference type="InterPro" id="IPR035587">
    <property type="entry name" value="DUS-like_FMN-bd"/>
</dbReference>
<evidence type="ECO:0000256" key="2">
    <source>
        <dbReference type="ARBA" id="ARBA00002790"/>
    </source>
</evidence>
<feature type="binding site" evidence="14">
    <location>
        <begin position="240"/>
        <end position="241"/>
    </location>
    <ligand>
        <name>FMN</name>
        <dbReference type="ChEBI" id="CHEBI:58210"/>
    </ligand>
</feature>
<evidence type="ECO:0000256" key="1">
    <source>
        <dbReference type="ARBA" id="ARBA00001917"/>
    </source>
</evidence>
<evidence type="ECO:0000256" key="6">
    <source>
        <dbReference type="ARBA" id="ARBA00022694"/>
    </source>
</evidence>
<dbReference type="Gene3D" id="3.20.20.70">
    <property type="entry name" value="Aldolase class I"/>
    <property type="match status" value="1"/>
</dbReference>
<feature type="binding site" evidence="14">
    <location>
        <position position="82"/>
    </location>
    <ligand>
        <name>FMN</name>
        <dbReference type="ChEBI" id="CHEBI:58210"/>
    </ligand>
</feature>
<dbReference type="PANTHER" id="PTHR11082:SF25">
    <property type="entry name" value="DUS-LIKE FMN-BINDING DOMAIN-CONTAINING PROTEIN"/>
    <property type="match status" value="1"/>
</dbReference>
<evidence type="ECO:0000256" key="4">
    <source>
        <dbReference type="ARBA" id="ARBA00022630"/>
    </source>
</evidence>
<keyword evidence="7" id="KW-0521">NADP</keyword>
<dbReference type="PIRSF" id="PIRSF006621">
    <property type="entry name" value="Dus"/>
    <property type="match status" value="1"/>
</dbReference>
<comment type="function">
    <text evidence="2 12">Catalyzes the synthesis of 5,6-dihydrouridine (D), a modified base found in the D-loop of most tRNAs, via the reduction of the C5-C6 double bond in target uridines.</text>
</comment>
<dbReference type="AlphaFoldDB" id="A0AAJ1R9T7"/>
<evidence type="ECO:0000256" key="14">
    <source>
        <dbReference type="PIRSR" id="PIRSR006621-2"/>
    </source>
</evidence>
<dbReference type="EC" id="1.3.1.-" evidence="12"/>
<keyword evidence="3" id="KW-0820">tRNA-binding</keyword>
<dbReference type="GO" id="GO:0050660">
    <property type="term" value="F:flavin adenine dinucleotide binding"/>
    <property type="evidence" value="ECO:0007669"/>
    <property type="project" value="InterPro"/>
</dbReference>
<dbReference type="SUPFAM" id="SSF51395">
    <property type="entry name" value="FMN-linked oxidoreductases"/>
    <property type="match status" value="1"/>
</dbReference>
<dbReference type="Gene3D" id="1.10.1200.80">
    <property type="entry name" value="Putative flavin oxidoreducatase, domain 2"/>
    <property type="match status" value="1"/>
</dbReference>
<evidence type="ECO:0000256" key="7">
    <source>
        <dbReference type="ARBA" id="ARBA00022857"/>
    </source>
</evidence>
<protein>
    <recommendedName>
        <fullName evidence="12">tRNA-dihydrouridine synthase</fullName>
        <ecNumber evidence="12">1.3.1.-</ecNumber>
    </recommendedName>
</protein>
<evidence type="ECO:0000256" key="3">
    <source>
        <dbReference type="ARBA" id="ARBA00022555"/>
    </source>
</evidence>
<sequence>MDNDFWQTIKKQSQLEGAPFFSLAPMEAVTDSIFRQVVSKAAAPDVFYTEFTNAISITHPKAKFSVMGRLHVDKSEKQPVVQLWGNHAEDFRKAAAEVKKQGFKAIDINMGCPDSTVIKNNGGSDLIRHPQDAADIIEAAKTAGLPVSAKTRLGFSKVDEMSDWLPWLLKQNVAVLTVHLRTKKEMSKVPAHFELINEIIKMRDQIAPTTLLQINGDIKTRAQGLQLVLDHPGLDGIMIGRGVFENPYCFQENPQPHSLDDLLNLFDLQLNLYDDYVSAVGPKRFETLRRFFKIYIRGIHEAASYRDRLVNTRSTDEARAIIQELREQALSQPVAD</sequence>
<dbReference type="EMBL" id="SDWY01000003">
    <property type="protein sequence ID" value="MDN6900738.1"/>
    <property type="molecule type" value="Genomic_DNA"/>
</dbReference>
<evidence type="ECO:0000256" key="8">
    <source>
        <dbReference type="ARBA" id="ARBA00022884"/>
    </source>
</evidence>
<keyword evidence="9 12" id="KW-0560">Oxidoreductase</keyword>
<evidence type="ECO:0000259" key="15">
    <source>
        <dbReference type="Pfam" id="PF01207"/>
    </source>
</evidence>
<evidence type="ECO:0000256" key="10">
    <source>
        <dbReference type="ARBA" id="ARBA00048205"/>
    </source>
</evidence>
<keyword evidence="6 12" id="KW-0819">tRNA processing</keyword>
<dbReference type="CDD" id="cd02801">
    <property type="entry name" value="DUS_like_FMN"/>
    <property type="match status" value="1"/>
</dbReference>
<dbReference type="InterPro" id="IPR024036">
    <property type="entry name" value="tRNA-dHydroUridine_Synthase_C"/>
</dbReference>
<comment type="catalytic activity">
    <reaction evidence="11">
        <text>a 5,6-dihydrouridine in tRNA + NAD(+) = a uridine in tRNA + NADH + H(+)</text>
        <dbReference type="Rhea" id="RHEA:54452"/>
        <dbReference type="Rhea" id="RHEA-COMP:13339"/>
        <dbReference type="Rhea" id="RHEA-COMP:13887"/>
        <dbReference type="ChEBI" id="CHEBI:15378"/>
        <dbReference type="ChEBI" id="CHEBI:57540"/>
        <dbReference type="ChEBI" id="CHEBI:57945"/>
        <dbReference type="ChEBI" id="CHEBI:65315"/>
        <dbReference type="ChEBI" id="CHEBI:74443"/>
    </reaction>
</comment>
<dbReference type="PROSITE" id="PS01136">
    <property type="entry name" value="UPF0034"/>
    <property type="match status" value="1"/>
</dbReference>
<organism evidence="16 17">
    <name type="scientific">Oenococcus sicerae</name>
    <dbReference type="NCBI Taxonomy" id="2203724"/>
    <lineage>
        <taxon>Bacteria</taxon>
        <taxon>Bacillati</taxon>
        <taxon>Bacillota</taxon>
        <taxon>Bacilli</taxon>
        <taxon>Lactobacillales</taxon>
        <taxon>Lactobacillaceae</taxon>
        <taxon>Oenococcus</taxon>
    </lineage>
</organism>
<dbReference type="Pfam" id="PF01207">
    <property type="entry name" value="Dus"/>
    <property type="match status" value="1"/>
</dbReference>
<dbReference type="GO" id="GO:0000049">
    <property type="term" value="F:tRNA binding"/>
    <property type="evidence" value="ECO:0007669"/>
    <property type="project" value="UniProtKB-KW"/>
</dbReference>
<accession>A0AAJ1R9T7</accession>
<evidence type="ECO:0000256" key="5">
    <source>
        <dbReference type="ARBA" id="ARBA00022643"/>
    </source>
</evidence>
<feature type="binding site" evidence="14">
    <location>
        <position position="150"/>
    </location>
    <ligand>
        <name>FMN</name>
        <dbReference type="ChEBI" id="CHEBI:58210"/>
    </ligand>
</feature>
<comment type="similarity">
    <text evidence="12">Belongs to the dus family.</text>
</comment>
<evidence type="ECO:0000256" key="9">
    <source>
        <dbReference type="ARBA" id="ARBA00023002"/>
    </source>
</evidence>
<name>A0AAJ1R9T7_9LACO</name>
<evidence type="ECO:0000256" key="11">
    <source>
        <dbReference type="ARBA" id="ARBA00048802"/>
    </source>
</evidence>
<evidence type="ECO:0000313" key="16">
    <source>
        <dbReference type="EMBL" id="MDN6900738.1"/>
    </source>
</evidence>
<comment type="cofactor">
    <cofactor evidence="1 12 14">
        <name>FMN</name>
        <dbReference type="ChEBI" id="CHEBI:58210"/>
    </cofactor>
</comment>
<evidence type="ECO:0000256" key="13">
    <source>
        <dbReference type="PIRSR" id="PIRSR006621-1"/>
    </source>
</evidence>